<gene>
    <name evidence="2" type="ORF">EI982_06950</name>
</gene>
<keyword evidence="1" id="KW-0472">Membrane</keyword>
<dbReference type="KEGG" id="hra:EI982_06950"/>
<dbReference type="Proteomes" id="UP000428325">
    <property type="component" value="Chromosome"/>
</dbReference>
<dbReference type="AlphaFoldDB" id="A0A6B9FFI6"/>
<feature type="transmembrane region" description="Helical" evidence="1">
    <location>
        <begin position="52"/>
        <end position="75"/>
    </location>
</feature>
<keyword evidence="1" id="KW-0812">Transmembrane</keyword>
<protein>
    <submittedName>
        <fullName evidence="2">Uncharacterized protein</fullName>
    </submittedName>
</protein>
<reference evidence="2 3" key="1">
    <citation type="submission" date="2018-12" db="EMBL/GenBank/DDBJ databases">
        <title>Complete genome sequence of Haloplanus rallus MBLA0036.</title>
        <authorList>
            <person name="Nam Y.-d."/>
            <person name="Kang J."/>
            <person name="Chung W.-H."/>
            <person name="Park Y.S."/>
        </authorList>
    </citation>
    <scope>NUCLEOTIDE SEQUENCE [LARGE SCALE GENOMIC DNA]</scope>
    <source>
        <strain evidence="2 3">MBLA0036</strain>
    </source>
</reference>
<evidence type="ECO:0000313" key="3">
    <source>
        <dbReference type="Proteomes" id="UP000428325"/>
    </source>
</evidence>
<keyword evidence="3" id="KW-1185">Reference proteome</keyword>
<dbReference type="RefSeq" id="WP_157688819.1">
    <property type="nucleotide sequence ID" value="NZ_CP034345.1"/>
</dbReference>
<name>A0A6B9FFI6_9EURY</name>
<sequence>MSAPPDGESFPDPTDGGESAWPFDWYHHALALAYSVSAAVSAEAMPPVRLALYFLASLIGAYVVVAVLTLGWRFAWARWG</sequence>
<dbReference type="GeneID" id="43369257"/>
<evidence type="ECO:0000313" key="2">
    <source>
        <dbReference type="EMBL" id="QGX94543.1"/>
    </source>
</evidence>
<dbReference type="EMBL" id="CP034345">
    <property type="protein sequence ID" value="QGX94543.1"/>
    <property type="molecule type" value="Genomic_DNA"/>
</dbReference>
<keyword evidence="1" id="KW-1133">Transmembrane helix</keyword>
<proteinExistence type="predicted"/>
<evidence type="ECO:0000256" key="1">
    <source>
        <dbReference type="SAM" id="Phobius"/>
    </source>
</evidence>
<organism evidence="2 3">
    <name type="scientific">Haloplanus rallus</name>
    <dbReference type="NCBI Taxonomy" id="1816183"/>
    <lineage>
        <taxon>Archaea</taxon>
        <taxon>Methanobacteriati</taxon>
        <taxon>Methanobacteriota</taxon>
        <taxon>Stenosarchaea group</taxon>
        <taxon>Halobacteria</taxon>
        <taxon>Halobacteriales</taxon>
        <taxon>Haloferacaceae</taxon>
        <taxon>Haloplanus</taxon>
    </lineage>
</organism>
<accession>A0A6B9FFI6</accession>